<dbReference type="Pfam" id="PF11753">
    <property type="entry name" value="DUF3310"/>
    <property type="match status" value="1"/>
</dbReference>
<name>A0A921N1J2_9FIRM</name>
<evidence type="ECO:0000313" key="1">
    <source>
        <dbReference type="EMBL" id="HJG97096.1"/>
    </source>
</evidence>
<gene>
    <name evidence="1" type="ORF">K8V90_08360</name>
</gene>
<accession>A0A921N1J2</accession>
<dbReference type="AlphaFoldDB" id="A0A921N1J2"/>
<protein>
    <submittedName>
        <fullName evidence="1">DUF3310 domain-containing protein</fullName>
    </submittedName>
</protein>
<dbReference type="Proteomes" id="UP000776700">
    <property type="component" value="Unassembled WGS sequence"/>
</dbReference>
<proteinExistence type="predicted"/>
<organism evidence="1 2">
    <name type="scientific">Romboutsia timonensis</name>
    <dbReference type="NCBI Taxonomy" id="1776391"/>
    <lineage>
        <taxon>Bacteria</taxon>
        <taxon>Bacillati</taxon>
        <taxon>Bacillota</taxon>
        <taxon>Clostridia</taxon>
        <taxon>Peptostreptococcales</taxon>
        <taxon>Peptostreptococcaceae</taxon>
        <taxon>Romboutsia</taxon>
    </lineage>
</organism>
<dbReference type="EMBL" id="DYUB01000260">
    <property type="protein sequence ID" value="HJG97096.1"/>
    <property type="molecule type" value="Genomic_DNA"/>
</dbReference>
<evidence type="ECO:0000313" key="2">
    <source>
        <dbReference type="Proteomes" id="UP000776700"/>
    </source>
</evidence>
<reference evidence="1" key="2">
    <citation type="submission" date="2021-09" db="EMBL/GenBank/DDBJ databases">
        <authorList>
            <person name="Gilroy R."/>
        </authorList>
    </citation>
    <scope>NUCLEOTIDE SEQUENCE</scope>
    <source>
        <strain evidence="1">1277</strain>
    </source>
</reference>
<sequence>MQTRKEMPFDIVEKPSHYNQGIEVIDYIESHNLNFHIGNVVKYVTRAKHKGTELQDLKKAMWYLQREIDRLEVIE</sequence>
<dbReference type="InterPro" id="IPR021739">
    <property type="entry name" value="SaV-like"/>
</dbReference>
<reference evidence="1" key="1">
    <citation type="journal article" date="2021" name="PeerJ">
        <title>Extensive microbial diversity within the chicken gut microbiome revealed by metagenomics and culture.</title>
        <authorList>
            <person name="Gilroy R."/>
            <person name="Ravi A."/>
            <person name="Getino M."/>
            <person name="Pursley I."/>
            <person name="Horton D.L."/>
            <person name="Alikhan N.F."/>
            <person name="Baker D."/>
            <person name="Gharbi K."/>
            <person name="Hall N."/>
            <person name="Watson M."/>
            <person name="Adriaenssens E.M."/>
            <person name="Foster-Nyarko E."/>
            <person name="Jarju S."/>
            <person name="Secka A."/>
            <person name="Antonio M."/>
            <person name="Oren A."/>
            <person name="Chaudhuri R.R."/>
            <person name="La Ragione R."/>
            <person name="Hildebrand F."/>
            <person name="Pallen M.J."/>
        </authorList>
    </citation>
    <scope>NUCLEOTIDE SEQUENCE</scope>
    <source>
        <strain evidence="1">1277</strain>
    </source>
</reference>
<comment type="caution">
    <text evidence="1">The sequence shown here is derived from an EMBL/GenBank/DDBJ whole genome shotgun (WGS) entry which is preliminary data.</text>
</comment>